<proteinExistence type="predicted"/>
<dbReference type="PANTHER" id="PTHR11165">
    <property type="entry name" value="SKP1"/>
    <property type="match status" value="1"/>
</dbReference>
<keyword evidence="5" id="KW-1185">Reference proteome</keyword>
<evidence type="ECO:0000259" key="3">
    <source>
        <dbReference type="Pfam" id="PF01466"/>
    </source>
</evidence>
<organism evidence="4 5">
    <name type="scientific">Striga hermonthica</name>
    <name type="common">Purple witchweed</name>
    <name type="synonym">Buchnera hermonthica</name>
    <dbReference type="NCBI Taxonomy" id="68872"/>
    <lineage>
        <taxon>Eukaryota</taxon>
        <taxon>Viridiplantae</taxon>
        <taxon>Streptophyta</taxon>
        <taxon>Embryophyta</taxon>
        <taxon>Tracheophyta</taxon>
        <taxon>Spermatophyta</taxon>
        <taxon>Magnoliopsida</taxon>
        <taxon>eudicotyledons</taxon>
        <taxon>Gunneridae</taxon>
        <taxon>Pentapetalae</taxon>
        <taxon>asterids</taxon>
        <taxon>lamiids</taxon>
        <taxon>Lamiales</taxon>
        <taxon>Orobanchaceae</taxon>
        <taxon>Buchnereae</taxon>
        <taxon>Striga</taxon>
    </lineage>
</organism>
<dbReference type="InterPro" id="IPR036296">
    <property type="entry name" value="SKP1-like_dim_sf"/>
</dbReference>
<name>A0A9N7NRY2_STRHE</name>
<sequence length="104" mass="11764">MLGELEEWIIIDKSSFLSMVVFHGLLLELIKAANYLNIRGMLDITFQVWADMIKNMSIEEIRTDLNISRDFTKKKEDATRRANTRSSPPQKLAAVGDGAFESSA</sequence>
<accession>A0A9N7NRY2</accession>
<evidence type="ECO:0000313" key="5">
    <source>
        <dbReference type="Proteomes" id="UP001153555"/>
    </source>
</evidence>
<evidence type="ECO:0000256" key="2">
    <source>
        <dbReference type="SAM" id="MobiDB-lite"/>
    </source>
</evidence>
<feature type="domain" description="SKP1 component dimerisation" evidence="3">
    <location>
        <begin position="40"/>
        <end position="84"/>
    </location>
</feature>
<evidence type="ECO:0000313" key="4">
    <source>
        <dbReference type="EMBL" id="CAA0834199.1"/>
    </source>
</evidence>
<reference evidence="4" key="1">
    <citation type="submission" date="2019-12" db="EMBL/GenBank/DDBJ databases">
        <authorList>
            <person name="Scholes J."/>
        </authorList>
    </citation>
    <scope>NUCLEOTIDE SEQUENCE</scope>
</reference>
<dbReference type="GO" id="GO:0006511">
    <property type="term" value="P:ubiquitin-dependent protein catabolic process"/>
    <property type="evidence" value="ECO:0007669"/>
    <property type="project" value="InterPro"/>
</dbReference>
<protein>
    <submittedName>
        <fullName evidence="4">SKP1-like protein 11</fullName>
    </submittedName>
</protein>
<dbReference type="InterPro" id="IPR011333">
    <property type="entry name" value="SKP1/BTB/POZ_sf"/>
</dbReference>
<dbReference type="InterPro" id="IPR016072">
    <property type="entry name" value="Skp1_comp_dimer"/>
</dbReference>
<feature type="region of interest" description="Disordered" evidence="2">
    <location>
        <begin position="74"/>
        <end position="104"/>
    </location>
</feature>
<gene>
    <name evidence="4" type="ORF">SHERM_29439</name>
</gene>
<comment type="pathway">
    <text evidence="1">Protein modification; protein ubiquitination.</text>
</comment>
<dbReference type="OrthoDB" id="2342932at2759"/>
<dbReference type="SUPFAM" id="SSF81382">
    <property type="entry name" value="Skp1 dimerisation domain-like"/>
    <property type="match status" value="1"/>
</dbReference>
<dbReference type="Gene3D" id="3.30.710.10">
    <property type="entry name" value="Potassium Channel Kv1.1, Chain A"/>
    <property type="match status" value="1"/>
</dbReference>
<comment type="caution">
    <text evidence="4">The sequence shown here is derived from an EMBL/GenBank/DDBJ whole genome shotgun (WGS) entry which is preliminary data.</text>
</comment>
<dbReference type="AlphaFoldDB" id="A0A9N7NRY2"/>
<evidence type="ECO:0000256" key="1">
    <source>
        <dbReference type="ARBA" id="ARBA00004906"/>
    </source>
</evidence>
<dbReference type="Proteomes" id="UP001153555">
    <property type="component" value="Unassembled WGS sequence"/>
</dbReference>
<dbReference type="Pfam" id="PF01466">
    <property type="entry name" value="Skp1"/>
    <property type="match status" value="1"/>
</dbReference>
<dbReference type="EMBL" id="CACSLK010027843">
    <property type="protein sequence ID" value="CAA0834199.1"/>
    <property type="molecule type" value="Genomic_DNA"/>
</dbReference>
<dbReference type="InterPro" id="IPR016897">
    <property type="entry name" value="SKP1"/>
</dbReference>